<gene>
    <name evidence="1" type="ORF">HUF19_05195</name>
</gene>
<dbReference type="EMBL" id="CP054475">
    <property type="protein sequence ID" value="UXD86876.1"/>
    <property type="molecule type" value="Genomic_DNA"/>
</dbReference>
<evidence type="ECO:0000313" key="2">
    <source>
        <dbReference type="Proteomes" id="UP001065322"/>
    </source>
</evidence>
<evidence type="ECO:0000313" key="1">
    <source>
        <dbReference type="EMBL" id="UXD86876.1"/>
    </source>
</evidence>
<keyword evidence="2" id="KW-1185">Reference proteome</keyword>
<sequence length="446" mass="49323">MQSLDDSQMSEVTGEGIGATFENVAIYSGNYGMPDDFKLKLQLTEGVDPDYLIFSELRFNRSGVTKDQLGGPDTGGFFGTYENPLFLGDLREITESHLATFTDGTTGYKSFTALYTGFPAADLDQNERSFFRFAEGQRTYANTFSAGGNAFSSYRDAPQGFFSNGSVNVGNYFTLADTHAAELALFEAELDQATSKFDLHMRVDSVNDSNRLLSPDEQFLSYVDLKGVRLYGTETHIWAHDNQNEAPVTSYINGEPIHATKGLAMAMTTGLRADEIILNTNLNNAAASALSLKGVDMYLPLGTVDQPLTISTVQFQQEARYTWGQNNFEPAKTQMRIEVAQLPQDVGQAAQGNIFIQSLGFGDENDEEIITGYEDIYLRERSGAVAYIASGVAHRAFVPKTVIYNEQVEIFNQNNPDNPLPYIPNQNVIEIRGLEIQRMVITTQDL</sequence>
<reference evidence="2" key="1">
    <citation type="submission" date="2020-06" db="EMBL/GenBank/DDBJ databases">
        <title>Thalassolituus marinus alknpb1M-1, a hydrocarbon-degrading bacterium isolated from the deep-sea overlying water using an in-situ strategy from the South China Sea basin.</title>
        <authorList>
            <person name="Dong C."/>
            <person name="Chen Y."/>
            <person name="Shao Z."/>
        </authorList>
    </citation>
    <scope>NUCLEOTIDE SEQUENCE [LARGE SCALE GENOMIC DNA]</scope>
    <source>
        <strain evidence="2">alknpb1M-1</strain>
    </source>
</reference>
<organism evidence="1 2">
    <name type="scientific">Thalassolituus hydrocarboniclasticus</name>
    <dbReference type="NCBI Taxonomy" id="2742796"/>
    <lineage>
        <taxon>Bacteria</taxon>
        <taxon>Pseudomonadati</taxon>
        <taxon>Pseudomonadota</taxon>
        <taxon>Gammaproteobacteria</taxon>
        <taxon>Oceanospirillales</taxon>
        <taxon>Oceanospirillaceae</taxon>
        <taxon>Thalassolituus</taxon>
    </lineage>
</organism>
<name>A0ABY6A9F3_9GAMM</name>
<protein>
    <submittedName>
        <fullName evidence="1">Uncharacterized protein</fullName>
    </submittedName>
</protein>
<dbReference type="Proteomes" id="UP001065322">
    <property type="component" value="Chromosome"/>
</dbReference>
<dbReference type="RefSeq" id="WP_260998803.1">
    <property type="nucleotide sequence ID" value="NZ_CP054475.1"/>
</dbReference>
<proteinExistence type="predicted"/>
<accession>A0ABY6A9F3</accession>